<feature type="domain" description="Glycosyltransferase 2-like" evidence="1">
    <location>
        <begin position="12"/>
        <end position="118"/>
    </location>
</feature>
<protein>
    <submittedName>
        <fullName evidence="2">Glycosyltransferase family 2 protein</fullName>
    </submittedName>
</protein>
<name>A0ABY7SUF8_9RHOB</name>
<dbReference type="Pfam" id="PF00535">
    <property type="entry name" value="Glycos_transf_2"/>
    <property type="match status" value="1"/>
</dbReference>
<dbReference type="InterPro" id="IPR050834">
    <property type="entry name" value="Glycosyltransf_2"/>
</dbReference>
<dbReference type="Gene3D" id="3.90.550.10">
    <property type="entry name" value="Spore Coat Polysaccharide Biosynthesis Protein SpsA, Chain A"/>
    <property type="match status" value="1"/>
</dbReference>
<dbReference type="RefSeq" id="WP_272858749.1">
    <property type="nucleotide sequence ID" value="NZ_CP067134.1"/>
</dbReference>
<evidence type="ECO:0000313" key="2">
    <source>
        <dbReference type="EMBL" id="WCR10680.1"/>
    </source>
</evidence>
<dbReference type="InterPro" id="IPR029044">
    <property type="entry name" value="Nucleotide-diphossugar_trans"/>
</dbReference>
<dbReference type="SUPFAM" id="SSF53448">
    <property type="entry name" value="Nucleotide-diphospho-sugar transferases"/>
    <property type="match status" value="1"/>
</dbReference>
<gene>
    <name evidence="2" type="ORF">JHW45_16845</name>
</gene>
<dbReference type="PANTHER" id="PTHR43685:SF11">
    <property type="entry name" value="GLYCOSYLTRANSFERASE TAGX-RELATED"/>
    <property type="match status" value="1"/>
</dbReference>
<sequence>MTRDPLAPLVDIVVPTWNRAHLIAGAIRAALDQSWWNIRVTVIDDASTDAAQDAVVPFLSHPKFNYVRLGRNLGTAQAKNAGLLLTDGDAVTFHDSDDIPHRDKVLRQVRVLSAQHIGADGCLNWAMADKRAGQTLQVGVVLTHHELILPDGRRVEIRRDLSLLDDVFPNLQMGSQVPGEWTHINSGLFRADVFARLGGFEDCIEEDRELRNRLILNGEIVWIVPELLLTKIETPDSLTQSARSDYDSARRRADRQMVWQKVAVWRDSRRVDPVPVDIPDLDVRLVSNPALLRRRDMPVSPATAARLDRILPRTVAAQ</sequence>
<reference evidence="2 3" key="1">
    <citation type="submission" date="2021-01" db="EMBL/GenBank/DDBJ databases">
        <title>Biogeographic distribution of Paracoccus.</title>
        <authorList>
            <person name="Hollensteiner J."/>
            <person name="Leineberger J."/>
            <person name="Brinkhoff T."/>
            <person name="Daniel R."/>
        </authorList>
    </citation>
    <scope>NUCLEOTIDE SEQUENCE [LARGE SCALE GENOMIC DNA]</scope>
    <source>
        <strain evidence="2 3">LMG25392</strain>
    </source>
</reference>
<organism evidence="2 3">
    <name type="scientific">Paracoccus stylophorae</name>
    <dbReference type="NCBI Taxonomy" id="659350"/>
    <lineage>
        <taxon>Bacteria</taxon>
        <taxon>Pseudomonadati</taxon>
        <taxon>Pseudomonadota</taxon>
        <taxon>Alphaproteobacteria</taxon>
        <taxon>Rhodobacterales</taxon>
        <taxon>Paracoccaceae</taxon>
        <taxon>Paracoccus</taxon>
    </lineage>
</organism>
<dbReference type="PANTHER" id="PTHR43685">
    <property type="entry name" value="GLYCOSYLTRANSFERASE"/>
    <property type="match status" value="1"/>
</dbReference>
<evidence type="ECO:0000313" key="3">
    <source>
        <dbReference type="Proteomes" id="UP001218412"/>
    </source>
</evidence>
<proteinExistence type="predicted"/>
<dbReference type="EMBL" id="CP067134">
    <property type="protein sequence ID" value="WCR10680.1"/>
    <property type="molecule type" value="Genomic_DNA"/>
</dbReference>
<accession>A0ABY7SUF8</accession>
<keyword evidence="3" id="KW-1185">Reference proteome</keyword>
<dbReference type="InterPro" id="IPR001173">
    <property type="entry name" value="Glyco_trans_2-like"/>
</dbReference>
<dbReference type="Proteomes" id="UP001218412">
    <property type="component" value="Chromosome"/>
</dbReference>
<evidence type="ECO:0000259" key="1">
    <source>
        <dbReference type="Pfam" id="PF00535"/>
    </source>
</evidence>
<dbReference type="CDD" id="cd00761">
    <property type="entry name" value="Glyco_tranf_GTA_type"/>
    <property type="match status" value="1"/>
</dbReference>